<dbReference type="AlphaFoldDB" id="A0A1D1Y090"/>
<gene>
    <name evidence="2" type="primary">RGD1_0</name>
    <name evidence="2" type="ORF">g.33416</name>
</gene>
<feature type="compositionally biased region" description="Polar residues" evidence="1">
    <location>
        <begin position="33"/>
        <end position="49"/>
    </location>
</feature>
<evidence type="ECO:0000256" key="1">
    <source>
        <dbReference type="SAM" id="MobiDB-lite"/>
    </source>
</evidence>
<feature type="compositionally biased region" description="Acidic residues" evidence="1">
    <location>
        <begin position="105"/>
        <end position="114"/>
    </location>
</feature>
<feature type="compositionally biased region" description="Polar residues" evidence="1">
    <location>
        <begin position="9"/>
        <end position="25"/>
    </location>
</feature>
<accession>A0A1D1Y090</accession>
<name>A0A1D1Y090_9ARAE</name>
<evidence type="ECO:0000313" key="2">
    <source>
        <dbReference type="EMBL" id="JAT48030.1"/>
    </source>
</evidence>
<organism evidence="2">
    <name type="scientific">Anthurium amnicola</name>
    <dbReference type="NCBI Taxonomy" id="1678845"/>
    <lineage>
        <taxon>Eukaryota</taxon>
        <taxon>Viridiplantae</taxon>
        <taxon>Streptophyta</taxon>
        <taxon>Embryophyta</taxon>
        <taxon>Tracheophyta</taxon>
        <taxon>Spermatophyta</taxon>
        <taxon>Magnoliopsida</taxon>
        <taxon>Liliopsida</taxon>
        <taxon>Araceae</taxon>
        <taxon>Pothoideae</taxon>
        <taxon>Potheae</taxon>
        <taxon>Anthurium</taxon>
    </lineage>
</organism>
<sequence>MAPHVAASSPPTSAISVCYPSSSGNVGAPPPSSTTTLPHRTSDCSSTISPGDEPFLSLLHSWATRSWRVTMGSAQGTCHGCPSSLDDAAAAITDSSADVQRPDGAIEEVGDDPIDVGVAGQEQLR</sequence>
<feature type="region of interest" description="Disordered" evidence="1">
    <location>
        <begin position="104"/>
        <end position="125"/>
    </location>
</feature>
<reference evidence="2" key="1">
    <citation type="submission" date="2015-07" db="EMBL/GenBank/DDBJ databases">
        <title>Transcriptome Assembly of Anthurium amnicola.</title>
        <authorList>
            <person name="Suzuki J."/>
        </authorList>
    </citation>
    <scope>NUCLEOTIDE SEQUENCE</scope>
</reference>
<feature type="region of interest" description="Disordered" evidence="1">
    <location>
        <begin position="1"/>
        <end position="50"/>
    </location>
</feature>
<protein>
    <submittedName>
        <fullName evidence="2">RHO GTPase-activating protein RGD1</fullName>
    </submittedName>
</protein>
<dbReference type="EMBL" id="GDJX01019906">
    <property type="protein sequence ID" value="JAT48030.1"/>
    <property type="molecule type" value="Transcribed_RNA"/>
</dbReference>
<proteinExistence type="predicted"/>